<keyword evidence="8" id="KW-1185">Reference proteome</keyword>
<evidence type="ECO:0000313" key="7">
    <source>
        <dbReference type="Proteomes" id="UP000013781"/>
    </source>
</evidence>
<evidence type="ECO:0000313" key="5">
    <source>
        <dbReference type="EMBL" id="EOH96591.1"/>
    </source>
</evidence>
<dbReference type="RefSeq" id="WP_010766273.1">
    <property type="nucleotide sequence ID" value="NZ_ASWB01000003.1"/>
</dbReference>
<dbReference type="HOGENOM" id="CLU_731023_0_0_9"/>
<dbReference type="OrthoDB" id="9795776at2"/>
<dbReference type="GO" id="GO:0003677">
    <property type="term" value="F:DNA binding"/>
    <property type="evidence" value="ECO:0007669"/>
    <property type="project" value="UniProtKB-KW"/>
</dbReference>
<dbReference type="Proteomes" id="UP000013781">
    <property type="component" value="Unassembled WGS sequence"/>
</dbReference>
<protein>
    <recommendedName>
        <fullName evidence="4">Type I restriction modification DNA specificity domain-containing protein</fullName>
    </recommendedName>
</protein>
<organism evidence="5 7">
    <name type="scientific">Enterococcus moraviensis ATCC BAA-383</name>
    <dbReference type="NCBI Taxonomy" id="1158609"/>
    <lineage>
        <taxon>Bacteria</taxon>
        <taxon>Bacillati</taxon>
        <taxon>Bacillota</taxon>
        <taxon>Bacilli</taxon>
        <taxon>Lactobacillales</taxon>
        <taxon>Enterococcaceae</taxon>
        <taxon>Enterococcus</taxon>
    </lineage>
</organism>
<reference evidence="6 8" key="2">
    <citation type="submission" date="2013-03" db="EMBL/GenBank/DDBJ databases">
        <title>The Genome Sequence of Enterococcus moraviensis BAA-383 (PacBio/Illumina hybrid assembly).</title>
        <authorList>
            <consortium name="The Broad Institute Genomics Platform"/>
            <consortium name="The Broad Institute Genome Sequencing Center for Infectious Disease"/>
            <person name="Earl A."/>
            <person name="Russ C."/>
            <person name="Gilmore M."/>
            <person name="Surin D."/>
            <person name="Walker B."/>
            <person name="Young S."/>
            <person name="Zeng Q."/>
            <person name="Gargeya S."/>
            <person name="Fitzgerald M."/>
            <person name="Haas B."/>
            <person name="Abouelleil A."/>
            <person name="Allen A.W."/>
            <person name="Alvarado L."/>
            <person name="Arachchi H.M."/>
            <person name="Berlin A.M."/>
            <person name="Chapman S.B."/>
            <person name="Gainer-Dewar J."/>
            <person name="Goldberg J."/>
            <person name="Griggs A."/>
            <person name="Gujja S."/>
            <person name="Hansen M."/>
            <person name="Howarth C."/>
            <person name="Imamovic A."/>
            <person name="Ireland A."/>
            <person name="Larimer J."/>
            <person name="McCowan C."/>
            <person name="Murphy C."/>
            <person name="Pearson M."/>
            <person name="Poon T.W."/>
            <person name="Priest M."/>
            <person name="Roberts A."/>
            <person name="Saif S."/>
            <person name="Shea T."/>
            <person name="Sisk P."/>
            <person name="Sykes S."/>
            <person name="Wortman J."/>
            <person name="Nusbaum C."/>
            <person name="Birren B."/>
        </authorList>
    </citation>
    <scope>NUCLEOTIDE SEQUENCE [LARGE SCALE GENOMIC DNA]</scope>
    <source>
        <strain evidence="6 8">ATCC BAA-383</strain>
    </source>
</reference>
<sequence>MVKKQVISLNELFDFNYSTNSSEFTKRFINEHPGEIPVYGASKKEDEISYGFVQDNLSDVKYFENCLTVSIDGFAGYVFYRKHKFSLSEKVRPLILKGKYEGKIDLLYLKYILEPLFRKHIKGRKGIKGKNEYTKLPLGTIKKLTISIPSDEDNVFNINIQKEIASKFKNISEYKKKIESNILKLENNSVELVKNFNYVSMSIDEIFCFSKGKNASKYTKTYLNNPKNIGIYPCYSGQIYNNGIIGMMNSFDFDFPKGCLRIVTVGNTGRTTIVSGKFSLSQNNCIIYLKSEYENLIDLGFIKYSIEIELSKISKGQKHKSLLKSAILSLKINIPVDKYGKLDVIAQQKISEQYELLNDYKNKIKEASSLISRNSVTY</sequence>
<feature type="domain" description="Type I restriction modification DNA specificity" evidence="4">
    <location>
        <begin position="2"/>
        <end position="184"/>
    </location>
</feature>
<dbReference type="eggNOG" id="COG0732">
    <property type="taxonomic scope" value="Bacteria"/>
</dbReference>
<evidence type="ECO:0000256" key="2">
    <source>
        <dbReference type="ARBA" id="ARBA00022747"/>
    </source>
</evidence>
<dbReference type="InterPro" id="IPR000055">
    <property type="entry name" value="Restrct_endonuc_typeI_TRD"/>
</dbReference>
<evidence type="ECO:0000313" key="6">
    <source>
        <dbReference type="EMBL" id="EOT66017.1"/>
    </source>
</evidence>
<dbReference type="EMBL" id="AJAS01000024">
    <property type="protein sequence ID" value="EOH96591.1"/>
    <property type="molecule type" value="Genomic_DNA"/>
</dbReference>
<gene>
    <name evidence="6" type="ORF">I586_02286</name>
    <name evidence="5" type="ORF">UAY_02959</name>
</gene>
<feature type="domain" description="Type I restriction modification DNA specificity" evidence="4">
    <location>
        <begin position="198"/>
        <end position="365"/>
    </location>
</feature>
<evidence type="ECO:0000256" key="3">
    <source>
        <dbReference type="ARBA" id="ARBA00023125"/>
    </source>
</evidence>
<dbReference type="Proteomes" id="UP000014157">
    <property type="component" value="Unassembled WGS sequence"/>
</dbReference>
<keyword evidence="2" id="KW-0680">Restriction system</keyword>
<dbReference type="Pfam" id="PF01420">
    <property type="entry name" value="Methylase_S"/>
    <property type="match status" value="2"/>
</dbReference>
<reference evidence="5 7" key="1">
    <citation type="submission" date="2013-02" db="EMBL/GenBank/DDBJ databases">
        <title>The Genome Sequence of Enterococcus moraviensis BAA-383.</title>
        <authorList>
            <consortium name="The Broad Institute Genome Sequencing Platform"/>
            <consortium name="The Broad Institute Genome Sequencing Center for Infectious Disease"/>
            <person name="Earl A.M."/>
            <person name="Gilmore M.S."/>
            <person name="Lebreton F."/>
            <person name="Walker B."/>
            <person name="Young S.K."/>
            <person name="Zeng Q."/>
            <person name="Gargeya S."/>
            <person name="Fitzgerald M."/>
            <person name="Haas B."/>
            <person name="Abouelleil A."/>
            <person name="Alvarado L."/>
            <person name="Arachchi H.M."/>
            <person name="Berlin A.M."/>
            <person name="Chapman S.B."/>
            <person name="Dewar J."/>
            <person name="Goldberg J."/>
            <person name="Griggs A."/>
            <person name="Gujja S."/>
            <person name="Hansen M."/>
            <person name="Howarth C."/>
            <person name="Imamovic A."/>
            <person name="Larimer J."/>
            <person name="McCowan C."/>
            <person name="Murphy C."/>
            <person name="Neiman D."/>
            <person name="Pearson M."/>
            <person name="Priest M."/>
            <person name="Roberts A."/>
            <person name="Saif S."/>
            <person name="Shea T."/>
            <person name="Sisk P."/>
            <person name="Sykes S."/>
            <person name="Wortman J."/>
            <person name="Nusbaum C."/>
            <person name="Birren B."/>
        </authorList>
    </citation>
    <scope>NUCLEOTIDE SEQUENCE [LARGE SCALE GENOMIC DNA]</scope>
    <source>
        <strain evidence="5 7">ATCC BAA-383</strain>
    </source>
</reference>
<dbReference type="PATRIC" id="fig|1158609.3.peg.2887"/>
<comment type="similarity">
    <text evidence="1">Belongs to the type-I restriction system S methylase family.</text>
</comment>
<evidence type="ECO:0000259" key="4">
    <source>
        <dbReference type="Pfam" id="PF01420"/>
    </source>
</evidence>
<comment type="caution">
    <text evidence="5">The sequence shown here is derived from an EMBL/GenBank/DDBJ whole genome shotgun (WGS) entry which is preliminary data.</text>
</comment>
<keyword evidence="3" id="KW-0238">DNA-binding</keyword>
<dbReference type="AlphaFoldDB" id="R2SUV1"/>
<evidence type="ECO:0000313" key="8">
    <source>
        <dbReference type="Proteomes" id="UP000014157"/>
    </source>
</evidence>
<proteinExistence type="inferred from homology"/>
<dbReference type="Gene3D" id="3.90.220.20">
    <property type="entry name" value="DNA methylase specificity domains"/>
    <property type="match status" value="2"/>
</dbReference>
<accession>R2SUV1</accession>
<dbReference type="STRING" id="155617.RV09_GL001458"/>
<dbReference type="InterPro" id="IPR044946">
    <property type="entry name" value="Restrct_endonuc_typeI_TRD_sf"/>
</dbReference>
<dbReference type="EMBL" id="ASWB01000003">
    <property type="protein sequence ID" value="EOT66017.1"/>
    <property type="molecule type" value="Genomic_DNA"/>
</dbReference>
<dbReference type="SUPFAM" id="SSF116734">
    <property type="entry name" value="DNA methylase specificity domain"/>
    <property type="match status" value="2"/>
</dbReference>
<evidence type="ECO:0000256" key="1">
    <source>
        <dbReference type="ARBA" id="ARBA00010923"/>
    </source>
</evidence>
<name>R2SUV1_9ENTE</name>
<dbReference type="GO" id="GO:0009307">
    <property type="term" value="P:DNA restriction-modification system"/>
    <property type="evidence" value="ECO:0007669"/>
    <property type="project" value="UniProtKB-KW"/>
</dbReference>